<dbReference type="GO" id="GO:0005783">
    <property type="term" value="C:endoplasmic reticulum"/>
    <property type="evidence" value="ECO:0007669"/>
    <property type="project" value="TreeGrafter"/>
</dbReference>
<feature type="compositionally biased region" description="Polar residues" evidence="5">
    <location>
        <begin position="348"/>
        <end position="357"/>
    </location>
</feature>
<dbReference type="Pfam" id="PF12325">
    <property type="entry name" value="TMF_TATA_bd"/>
    <property type="match status" value="1"/>
</dbReference>
<reference evidence="7" key="1">
    <citation type="submission" date="2021-10" db="EMBL/GenBank/DDBJ databases">
        <authorList>
            <person name="Piombo E."/>
        </authorList>
    </citation>
    <scope>NUCLEOTIDE SEQUENCE</scope>
</reference>
<feature type="compositionally biased region" description="Basic and acidic residues" evidence="5">
    <location>
        <begin position="124"/>
        <end position="143"/>
    </location>
</feature>
<dbReference type="OrthoDB" id="74178at2759"/>
<gene>
    <name evidence="7" type="ORF">CRHIZ90672A_00017288</name>
</gene>
<keyword evidence="2" id="KW-0333">Golgi apparatus</keyword>
<feature type="region of interest" description="Disordered" evidence="5">
    <location>
        <begin position="540"/>
        <end position="566"/>
    </location>
</feature>
<evidence type="ECO:0000259" key="6">
    <source>
        <dbReference type="Pfam" id="PF12325"/>
    </source>
</evidence>
<feature type="domain" description="TATA element modulatory factor 1 TATA binding" evidence="6">
    <location>
        <begin position="754"/>
        <end position="867"/>
    </location>
</feature>
<feature type="region of interest" description="Disordered" evidence="5">
    <location>
        <begin position="628"/>
        <end position="655"/>
    </location>
</feature>
<feature type="compositionally biased region" description="Basic and acidic residues" evidence="5">
    <location>
        <begin position="731"/>
        <end position="741"/>
    </location>
</feature>
<feature type="compositionally biased region" description="Basic and acidic residues" evidence="5">
    <location>
        <begin position="228"/>
        <end position="237"/>
    </location>
</feature>
<dbReference type="GO" id="GO:0005794">
    <property type="term" value="C:Golgi apparatus"/>
    <property type="evidence" value="ECO:0007669"/>
    <property type="project" value="UniProtKB-SubCell"/>
</dbReference>
<dbReference type="Proteomes" id="UP000696573">
    <property type="component" value="Unassembled WGS sequence"/>
</dbReference>
<accession>A0A9N9YRM6</accession>
<feature type="compositionally biased region" description="Pro residues" evidence="5">
    <location>
        <begin position="145"/>
        <end position="154"/>
    </location>
</feature>
<feature type="region of interest" description="Disordered" evidence="5">
    <location>
        <begin position="667"/>
        <end position="745"/>
    </location>
</feature>
<dbReference type="PANTHER" id="PTHR46515">
    <property type="entry name" value="TATA ELEMENT MODULATORY FACTOR TMF1"/>
    <property type="match status" value="1"/>
</dbReference>
<proteinExistence type="predicted"/>
<feature type="compositionally biased region" description="Basic and acidic residues" evidence="5">
    <location>
        <begin position="328"/>
        <end position="347"/>
    </location>
</feature>
<sequence length="870" mass="94992">MATPGKPAPNTGPSSRWGSFLSQAVAGVESRLDNMLSEEDSKKLQQQQQQQAGKQPQAQAPMSIPASKNAGSAGASRSSSRTRPSANDRLQARLAKAVAAKQVGGGDSKASASPRSSIDTTRSSMDRVSMDRAEKKPSEEEQKPPAAPSEPEPAIPLESSTAPAATTTIAAPAQDKPVAQPVPTPEPETDGAKPSPDVQEEETKKDQPVAQISPKETLEPAPVAQTDSSKEVDALTKELEEARARYQEEIQEYSERVDSLQSKLQYLSKSAAESAKKSASSAANGSADRKLAEKDEKIALLMEEGQKLSGMEQKLRTTIRKLRQQMADNEKQKAELEKSRDKARSEAESWQSRLNNSEESEKLQEANKKATATLQKEIDLLKIHRTSQEETISRLEKELATTEERVEAICAEAHAKVLAAEKEKQKELEGIITSLKAEKEELATQGRLEQEEWKEKVARAQERTRVVEEELKLEILALENKLEAMRSVAEEASSGSGGEGQIKLIRQIETLQSQYATASGNWQGIEASLLAKVANLEKERDDAQRRESEMRKKARDAASRARNMEDELQDVQPALATAKQELETCREEMASLQASLKASEAALDQTRADLEKQQRAAVRDFPGEVGARPWAEEPIVPPFARNQSRPDSPLNSLSRTFSSDLGALQRARRTPEIPQEGLGLGLGLGGLGRRMSSQPPPPPRTNTLSSAGVGNSASSFVAFDEPSNGHAPSVVEREEAVDDKVSSSPRQIAHDMISVSTVGAGPSVQLVERMSAAIRRLEAEKVAAKEEMARICSQRDGARADIVGLMKDIESAKQAKTKVAEMEKEMDELNARYQTTLELLGEKSELVEELKADVQDVKAMYRELVERTVK</sequence>
<comment type="caution">
    <text evidence="7">The sequence shown here is derived from an EMBL/GenBank/DDBJ whole genome shotgun (WGS) entry which is preliminary data.</text>
</comment>
<feature type="compositionally biased region" description="Gly residues" evidence="5">
    <location>
        <begin position="678"/>
        <end position="688"/>
    </location>
</feature>
<evidence type="ECO:0000256" key="2">
    <source>
        <dbReference type="ARBA" id="ARBA00023034"/>
    </source>
</evidence>
<dbReference type="PANTHER" id="PTHR46515:SF1">
    <property type="entry name" value="TATA ELEMENT MODULATORY FACTOR"/>
    <property type="match status" value="1"/>
</dbReference>
<organism evidence="7 8">
    <name type="scientific">Clonostachys rhizophaga</name>
    <dbReference type="NCBI Taxonomy" id="160324"/>
    <lineage>
        <taxon>Eukaryota</taxon>
        <taxon>Fungi</taxon>
        <taxon>Dikarya</taxon>
        <taxon>Ascomycota</taxon>
        <taxon>Pezizomycotina</taxon>
        <taxon>Sordariomycetes</taxon>
        <taxon>Hypocreomycetidae</taxon>
        <taxon>Hypocreales</taxon>
        <taxon>Bionectriaceae</taxon>
        <taxon>Clonostachys</taxon>
    </lineage>
</organism>
<dbReference type="InterPro" id="IPR052602">
    <property type="entry name" value="Growth_transcription_reg"/>
</dbReference>
<dbReference type="EMBL" id="CABFNQ020000721">
    <property type="protein sequence ID" value="CAH0026424.1"/>
    <property type="molecule type" value="Genomic_DNA"/>
</dbReference>
<dbReference type="AlphaFoldDB" id="A0A9N9YRM6"/>
<evidence type="ECO:0000313" key="8">
    <source>
        <dbReference type="Proteomes" id="UP000696573"/>
    </source>
</evidence>
<feature type="region of interest" description="Disordered" evidence="5">
    <location>
        <begin position="268"/>
        <end position="291"/>
    </location>
</feature>
<feature type="compositionally biased region" description="Low complexity" evidence="5">
    <location>
        <begin position="44"/>
        <end position="87"/>
    </location>
</feature>
<feature type="coiled-coil region" evidence="4">
    <location>
        <begin position="767"/>
        <end position="867"/>
    </location>
</feature>
<keyword evidence="8" id="KW-1185">Reference proteome</keyword>
<feature type="region of interest" description="Disordered" evidence="5">
    <location>
        <begin position="317"/>
        <end position="370"/>
    </location>
</feature>
<comment type="subcellular location">
    <subcellularLocation>
        <location evidence="1">Golgi apparatus</location>
    </subcellularLocation>
</comment>
<feature type="compositionally biased region" description="Low complexity" evidence="5">
    <location>
        <begin position="268"/>
        <end position="286"/>
    </location>
</feature>
<feature type="compositionally biased region" description="Polar residues" evidence="5">
    <location>
        <begin position="701"/>
        <end position="715"/>
    </location>
</feature>
<evidence type="ECO:0000256" key="3">
    <source>
        <dbReference type="ARBA" id="ARBA00023054"/>
    </source>
</evidence>
<feature type="compositionally biased region" description="Polar residues" evidence="5">
    <location>
        <begin position="641"/>
        <end position="655"/>
    </location>
</feature>
<evidence type="ECO:0000256" key="4">
    <source>
        <dbReference type="SAM" id="Coils"/>
    </source>
</evidence>
<keyword evidence="3 4" id="KW-0175">Coiled coil</keyword>
<dbReference type="Pfam" id="PF12329">
    <property type="entry name" value="TMF_DNA_bd"/>
    <property type="match status" value="1"/>
</dbReference>
<dbReference type="InterPro" id="IPR022092">
    <property type="entry name" value="TMF_DNA-bd"/>
</dbReference>
<name>A0A9N9YRM6_9HYPO</name>
<evidence type="ECO:0000313" key="7">
    <source>
        <dbReference type="EMBL" id="CAH0026424.1"/>
    </source>
</evidence>
<evidence type="ECO:0000256" key="5">
    <source>
        <dbReference type="SAM" id="MobiDB-lite"/>
    </source>
</evidence>
<dbReference type="InterPro" id="IPR022091">
    <property type="entry name" value="TMF_TATA-bd"/>
</dbReference>
<evidence type="ECO:0000256" key="1">
    <source>
        <dbReference type="ARBA" id="ARBA00004555"/>
    </source>
</evidence>
<feature type="compositionally biased region" description="Polar residues" evidence="5">
    <location>
        <begin position="110"/>
        <end position="123"/>
    </location>
</feature>
<dbReference type="Gene3D" id="1.20.5.1160">
    <property type="entry name" value="Vasodilator-stimulated phosphoprotein"/>
    <property type="match status" value="1"/>
</dbReference>
<feature type="compositionally biased region" description="Basic and acidic residues" evidence="5">
    <location>
        <begin position="359"/>
        <end position="368"/>
    </location>
</feature>
<feature type="compositionally biased region" description="Basic and acidic residues" evidence="5">
    <location>
        <begin position="540"/>
        <end position="565"/>
    </location>
</feature>
<protein>
    <recommendedName>
        <fullName evidence="6">TATA element modulatory factor 1 TATA binding domain-containing protein</fullName>
    </recommendedName>
</protein>
<feature type="compositionally biased region" description="Low complexity" evidence="5">
    <location>
        <begin position="155"/>
        <end position="173"/>
    </location>
</feature>
<feature type="region of interest" description="Disordered" evidence="5">
    <location>
        <begin position="31"/>
        <end position="237"/>
    </location>
</feature>